<evidence type="ECO:0000313" key="6">
    <source>
        <dbReference type="EMBL" id="SIS87217.1"/>
    </source>
</evidence>
<dbReference type="InterPro" id="IPR003593">
    <property type="entry name" value="AAA+_ATPase"/>
</dbReference>
<protein>
    <submittedName>
        <fullName evidence="6">NitT/TauT family transport system ATP-binding protein</fullName>
    </submittedName>
</protein>
<gene>
    <name evidence="6" type="ORF">SAMN05421779_104221</name>
</gene>
<keyword evidence="7" id="KW-1185">Reference proteome</keyword>
<dbReference type="PANTHER" id="PTHR42788">
    <property type="entry name" value="TAURINE IMPORT ATP-BINDING PROTEIN-RELATED"/>
    <property type="match status" value="1"/>
</dbReference>
<dbReference type="RefSeq" id="WP_076400663.1">
    <property type="nucleotide sequence ID" value="NZ_FTOA01000004.1"/>
</dbReference>
<keyword evidence="3" id="KW-0547">Nucleotide-binding</keyword>
<accession>A0A1N7MMA0</accession>
<dbReference type="EMBL" id="FTOA01000004">
    <property type="protein sequence ID" value="SIS87217.1"/>
    <property type="molecule type" value="Genomic_DNA"/>
</dbReference>
<evidence type="ECO:0000256" key="2">
    <source>
        <dbReference type="ARBA" id="ARBA00022448"/>
    </source>
</evidence>
<dbReference type="PROSITE" id="PS50893">
    <property type="entry name" value="ABC_TRANSPORTER_2"/>
    <property type="match status" value="1"/>
</dbReference>
<dbReference type="GO" id="GO:0016887">
    <property type="term" value="F:ATP hydrolysis activity"/>
    <property type="evidence" value="ECO:0007669"/>
    <property type="project" value="InterPro"/>
</dbReference>
<dbReference type="InterPro" id="IPR027417">
    <property type="entry name" value="P-loop_NTPase"/>
</dbReference>
<dbReference type="GO" id="GO:0005524">
    <property type="term" value="F:ATP binding"/>
    <property type="evidence" value="ECO:0007669"/>
    <property type="project" value="UniProtKB-KW"/>
</dbReference>
<evidence type="ECO:0000256" key="4">
    <source>
        <dbReference type="ARBA" id="ARBA00022840"/>
    </source>
</evidence>
<evidence type="ECO:0000259" key="5">
    <source>
        <dbReference type="PROSITE" id="PS50893"/>
    </source>
</evidence>
<comment type="similarity">
    <text evidence="1">Belongs to the ABC transporter superfamily.</text>
</comment>
<evidence type="ECO:0000313" key="7">
    <source>
        <dbReference type="Proteomes" id="UP000185678"/>
    </source>
</evidence>
<dbReference type="PROSITE" id="PS00211">
    <property type="entry name" value="ABC_TRANSPORTER_1"/>
    <property type="match status" value="1"/>
</dbReference>
<dbReference type="STRING" id="80876.SAMN05421779_104221"/>
<dbReference type="AlphaFoldDB" id="A0A1N7MMA0"/>
<dbReference type="SUPFAM" id="SSF52540">
    <property type="entry name" value="P-loop containing nucleoside triphosphate hydrolases"/>
    <property type="match status" value="1"/>
</dbReference>
<proteinExistence type="inferred from homology"/>
<dbReference type="InterPro" id="IPR003439">
    <property type="entry name" value="ABC_transporter-like_ATP-bd"/>
</dbReference>
<dbReference type="Pfam" id="PF00005">
    <property type="entry name" value="ABC_tran"/>
    <property type="match status" value="1"/>
</dbReference>
<keyword evidence="2" id="KW-0813">Transport</keyword>
<dbReference type="Gene3D" id="3.40.50.300">
    <property type="entry name" value="P-loop containing nucleotide triphosphate hydrolases"/>
    <property type="match status" value="1"/>
</dbReference>
<organism evidence="6 7">
    <name type="scientific">Insolitispirillum peregrinum</name>
    <dbReference type="NCBI Taxonomy" id="80876"/>
    <lineage>
        <taxon>Bacteria</taxon>
        <taxon>Pseudomonadati</taxon>
        <taxon>Pseudomonadota</taxon>
        <taxon>Alphaproteobacteria</taxon>
        <taxon>Rhodospirillales</taxon>
        <taxon>Novispirillaceae</taxon>
        <taxon>Insolitispirillum</taxon>
    </lineage>
</organism>
<feature type="domain" description="ABC transporter" evidence="5">
    <location>
        <begin position="6"/>
        <end position="193"/>
    </location>
</feature>
<sequence length="193" mass="21032">MCGGGVDLTIERKQFGDRLILQRFALCVRAGEAVALTGPSGRGKSTVLRIVAGLDRDFHGQRQLDQAVRVTMVFQEPRLLPWRTARQSLLLCQPPGGAEAVAAMLQAVGLAGAEDLYPAQMSLGMQRRAALARALVMQPDLLILDEAFASLDQTTAEAMRALLRSERQRRPFTLLMATHSPDDLALVDRVVAL</sequence>
<keyword evidence="4 6" id="KW-0067">ATP-binding</keyword>
<dbReference type="InterPro" id="IPR017871">
    <property type="entry name" value="ABC_transporter-like_CS"/>
</dbReference>
<dbReference type="Proteomes" id="UP000185678">
    <property type="component" value="Unassembled WGS sequence"/>
</dbReference>
<evidence type="ECO:0000256" key="3">
    <source>
        <dbReference type="ARBA" id="ARBA00022741"/>
    </source>
</evidence>
<reference evidence="6 7" key="1">
    <citation type="submission" date="2017-01" db="EMBL/GenBank/DDBJ databases">
        <authorList>
            <person name="Mah S.A."/>
            <person name="Swanson W.J."/>
            <person name="Moy G.W."/>
            <person name="Vacquier V.D."/>
        </authorList>
    </citation>
    <scope>NUCLEOTIDE SEQUENCE [LARGE SCALE GENOMIC DNA]</scope>
    <source>
        <strain evidence="6 7">DSM 11589</strain>
    </source>
</reference>
<evidence type="ECO:0000256" key="1">
    <source>
        <dbReference type="ARBA" id="ARBA00005417"/>
    </source>
</evidence>
<dbReference type="InterPro" id="IPR050166">
    <property type="entry name" value="ABC_transporter_ATP-bind"/>
</dbReference>
<dbReference type="SMART" id="SM00382">
    <property type="entry name" value="AAA"/>
    <property type="match status" value="1"/>
</dbReference>
<name>A0A1N7MMA0_9PROT</name>
<dbReference type="PANTHER" id="PTHR42788:SF19">
    <property type="entry name" value="ALIPHATIC SULFONATES IMPORT ATP-BINDING PROTEIN SSUB 2"/>
    <property type="match status" value="1"/>
</dbReference>